<evidence type="ECO:0000313" key="3">
    <source>
        <dbReference type="Proteomes" id="UP000325780"/>
    </source>
</evidence>
<sequence>MVSFKFLGITYLLVAGVLAAPRPDTSDNFDLQAVTEAITTLETMIDFDSEDNDVDSTGVESRSEIQRRCLGGSQLRCQQATSSGCTVQCSHGRLSSSLRCLHQCFADSARNCADACA</sequence>
<protein>
    <submittedName>
        <fullName evidence="2">Uncharacterized protein</fullName>
    </submittedName>
</protein>
<name>A0A5N6U8U3_ASPAV</name>
<dbReference type="Proteomes" id="UP000325780">
    <property type="component" value="Unassembled WGS sequence"/>
</dbReference>
<accession>A0A5N6U8U3</accession>
<keyword evidence="3" id="KW-1185">Reference proteome</keyword>
<gene>
    <name evidence="2" type="ORF">BDV25DRAFT_135347</name>
</gene>
<proteinExistence type="predicted"/>
<keyword evidence="1" id="KW-0732">Signal</keyword>
<dbReference type="EMBL" id="ML742025">
    <property type="protein sequence ID" value="KAE8155010.1"/>
    <property type="molecule type" value="Genomic_DNA"/>
</dbReference>
<organism evidence="2 3">
    <name type="scientific">Aspergillus avenaceus</name>
    <dbReference type="NCBI Taxonomy" id="36643"/>
    <lineage>
        <taxon>Eukaryota</taxon>
        <taxon>Fungi</taxon>
        <taxon>Dikarya</taxon>
        <taxon>Ascomycota</taxon>
        <taxon>Pezizomycotina</taxon>
        <taxon>Eurotiomycetes</taxon>
        <taxon>Eurotiomycetidae</taxon>
        <taxon>Eurotiales</taxon>
        <taxon>Aspergillaceae</taxon>
        <taxon>Aspergillus</taxon>
        <taxon>Aspergillus subgen. Circumdati</taxon>
    </lineage>
</organism>
<feature type="chain" id="PRO_5025050399" evidence="1">
    <location>
        <begin position="20"/>
        <end position="117"/>
    </location>
</feature>
<feature type="signal peptide" evidence="1">
    <location>
        <begin position="1"/>
        <end position="19"/>
    </location>
</feature>
<evidence type="ECO:0000313" key="2">
    <source>
        <dbReference type="EMBL" id="KAE8155010.1"/>
    </source>
</evidence>
<evidence type="ECO:0000256" key="1">
    <source>
        <dbReference type="SAM" id="SignalP"/>
    </source>
</evidence>
<reference evidence="2 3" key="1">
    <citation type="submission" date="2019-04" db="EMBL/GenBank/DDBJ databases">
        <title>Friends and foes A comparative genomics study of 23 Aspergillus species from section Flavi.</title>
        <authorList>
            <consortium name="DOE Joint Genome Institute"/>
            <person name="Kjaerbolling I."/>
            <person name="Vesth T."/>
            <person name="Frisvad J.C."/>
            <person name="Nybo J.L."/>
            <person name="Theobald S."/>
            <person name="Kildgaard S."/>
            <person name="Isbrandt T."/>
            <person name="Kuo A."/>
            <person name="Sato A."/>
            <person name="Lyhne E.K."/>
            <person name="Kogle M.E."/>
            <person name="Wiebenga A."/>
            <person name="Kun R.S."/>
            <person name="Lubbers R.J."/>
            <person name="Makela M.R."/>
            <person name="Barry K."/>
            <person name="Chovatia M."/>
            <person name="Clum A."/>
            <person name="Daum C."/>
            <person name="Haridas S."/>
            <person name="He G."/>
            <person name="LaButti K."/>
            <person name="Lipzen A."/>
            <person name="Mondo S."/>
            <person name="Riley R."/>
            <person name="Salamov A."/>
            <person name="Simmons B.A."/>
            <person name="Magnuson J.K."/>
            <person name="Henrissat B."/>
            <person name="Mortensen U.H."/>
            <person name="Larsen T.O."/>
            <person name="Devries R.P."/>
            <person name="Grigoriev I.V."/>
            <person name="Machida M."/>
            <person name="Baker S.E."/>
            <person name="Andersen M.R."/>
        </authorList>
    </citation>
    <scope>NUCLEOTIDE SEQUENCE [LARGE SCALE GENOMIC DNA]</scope>
    <source>
        <strain evidence="2 3">IBT 18842</strain>
    </source>
</reference>
<dbReference type="AlphaFoldDB" id="A0A5N6U8U3"/>